<gene>
    <name evidence="1" type="ORF">DLAC_01000</name>
</gene>
<dbReference type="AlphaFoldDB" id="A0A152A7S7"/>
<keyword evidence="2" id="KW-1185">Reference proteome</keyword>
<dbReference type="Gene3D" id="1.25.40.20">
    <property type="entry name" value="Ankyrin repeat-containing domain"/>
    <property type="match status" value="1"/>
</dbReference>
<dbReference type="FunCoup" id="A0A152A7S7">
    <property type="interactions" value="5"/>
</dbReference>
<dbReference type="InParanoid" id="A0A152A7S7"/>
<dbReference type="SUPFAM" id="SSF48403">
    <property type="entry name" value="Ankyrin repeat"/>
    <property type="match status" value="1"/>
</dbReference>
<proteinExistence type="predicted"/>
<name>A0A152A7S7_TIELA</name>
<comment type="caution">
    <text evidence="1">The sequence shown here is derived from an EMBL/GenBank/DDBJ whole genome shotgun (WGS) entry which is preliminary data.</text>
</comment>
<accession>A0A152A7S7</accession>
<dbReference type="InterPro" id="IPR036770">
    <property type="entry name" value="Ankyrin_rpt-contain_sf"/>
</dbReference>
<evidence type="ECO:0000313" key="1">
    <source>
        <dbReference type="EMBL" id="KYR02185.1"/>
    </source>
</evidence>
<dbReference type="OrthoDB" id="24384at2759"/>
<dbReference type="PANTHER" id="PTHR46586:SF3">
    <property type="entry name" value="ANKYRIN REPEAT-CONTAINING PROTEIN"/>
    <property type="match status" value="1"/>
</dbReference>
<dbReference type="Proteomes" id="UP000076078">
    <property type="component" value="Unassembled WGS sequence"/>
</dbReference>
<evidence type="ECO:0000313" key="2">
    <source>
        <dbReference type="Proteomes" id="UP000076078"/>
    </source>
</evidence>
<dbReference type="InterPro" id="IPR052050">
    <property type="entry name" value="SecEffector_AnkRepeat"/>
</dbReference>
<dbReference type="EMBL" id="LODT01000004">
    <property type="protein sequence ID" value="KYR02185.1"/>
    <property type="molecule type" value="Genomic_DNA"/>
</dbReference>
<evidence type="ECO:0008006" key="3">
    <source>
        <dbReference type="Google" id="ProtNLM"/>
    </source>
</evidence>
<protein>
    <recommendedName>
        <fullName evidence="3">Ankyrin repeat-containing protein</fullName>
    </recommendedName>
</protein>
<sequence>MTNCCTIDQVMDQLFFRVIRNKVLRDKIFGYFKTDRENLIYWDNVLLNASKLMKMNLFHLMVDKFESDRFFQLSYSDLCQFMKKNNDYQLYRRLYDKIPMFFKSCELEYKPLVHEKLVNGKPETINPNTYLIDHSCLAGDSSKIIEFLIGNGYKYTVNSLRNSLKSGNIDLIKLFYPKFKQAFKRNILLDCLPIIITKGHLNVLKYLNEQLKVIPSLIDQPLLYLAVKQNHFEMVKYLIENRIGNFETPFKKSKKQSYSFKEERVIKKYKPSNQLDINMKDIEEKPREPKEWLKVDKHKKLLIDLSLQFNDCKIFRYFLELENWFDIRLLNNRSIVFLLKSNNVNALNILHEKSSDFIKSNKRLILTITTNKKKQNQSTTSILRFLFEHFPFKKINFLTLKSIFLNGDVWLTKKVLENKLYRFNSNTPFTPNKFLNAITSSGSVECTKLFLESYLGNPVSSVSNKSIENSSNAIQNYIDFLLLFRQFKVPIKGISDNIIDSRHYKTLINNQNHPVISKMFPLNLDLKILENYQEFKLVIDHPTLFRPTQFRLLYRDVCLEVLQYLNENPQCLKGYNFIVSHHQPVVTFGPTLCNLITYKSLKTKPKEIIKYCFDNNLMRSFASIPNTRDRRGVHGTLAPFVLRQDITSLFYIIQFENQVKHRTLSVPAVFELIGFSVTNIIEILIKNNLLEQSSDWIYSSLALYGLEIIKLLFYHAPKYLESQKDKYSTLQSRFKDEISKYLCSTNNEISILSFKLLKKNTYNVKENVKQHFLL</sequence>
<dbReference type="PANTHER" id="PTHR46586">
    <property type="entry name" value="ANKYRIN REPEAT-CONTAINING PROTEIN"/>
    <property type="match status" value="1"/>
</dbReference>
<reference evidence="1 2" key="1">
    <citation type="submission" date="2015-12" db="EMBL/GenBank/DDBJ databases">
        <title>Dictyostelia acquired genes for synthesis and detection of signals that induce cell-type specialization by lateral gene transfer from prokaryotes.</title>
        <authorList>
            <person name="Gloeckner G."/>
            <person name="Schaap P."/>
        </authorList>
    </citation>
    <scope>NUCLEOTIDE SEQUENCE [LARGE SCALE GENOMIC DNA]</scope>
    <source>
        <strain evidence="1 2">TK</strain>
    </source>
</reference>
<organism evidence="1 2">
    <name type="scientific">Tieghemostelium lacteum</name>
    <name type="common">Slime mold</name>
    <name type="synonym">Dictyostelium lacteum</name>
    <dbReference type="NCBI Taxonomy" id="361077"/>
    <lineage>
        <taxon>Eukaryota</taxon>
        <taxon>Amoebozoa</taxon>
        <taxon>Evosea</taxon>
        <taxon>Eumycetozoa</taxon>
        <taxon>Dictyostelia</taxon>
        <taxon>Dictyosteliales</taxon>
        <taxon>Raperosteliaceae</taxon>
        <taxon>Tieghemostelium</taxon>
    </lineage>
</organism>